<gene>
    <name evidence="9" type="ORF">N825_37405</name>
</gene>
<dbReference type="PATRIC" id="fig|1385369.3.peg.7229"/>
<feature type="domain" description="Histidine kinase" evidence="8">
    <location>
        <begin position="15"/>
        <end position="209"/>
    </location>
</feature>
<dbReference type="PRINTS" id="PR00344">
    <property type="entry name" value="BCTRLSENSOR"/>
</dbReference>
<comment type="catalytic activity">
    <reaction evidence="1">
        <text>ATP + protein L-histidine = ADP + protein N-phospho-L-histidine.</text>
        <dbReference type="EC" id="2.7.13.3"/>
    </reaction>
</comment>
<comment type="caution">
    <text evidence="9">The sequence shown here is derived from an EMBL/GenBank/DDBJ whole genome shotgun (WGS) entry which is preliminary data.</text>
</comment>
<dbReference type="EC" id="2.7.13.3" evidence="2"/>
<dbReference type="PANTHER" id="PTHR41523">
    <property type="entry name" value="TWO-COMPONENT SYSTEM SENSOR PROTEIN"/>
    <property type="match status" value="1"/>
</dbReference>
<dbReference type="AlphaFoldDB" id="W9GTG1"/>
<dbReference type="EMBL" id="AVFL01000078">
    <property type="protein sequence ID" value="EWY35712.1"/>
    <property type="molecule type" value="Genomic_DNA"/>
</dbReference>
<evidence type="ECO:0000313" key="10">
    <source>
        <dbReference type="Proteomes" id="UP000019486"/>
    </source>
</evidence>
<evidence type="ECO:0000256" key="1">
    <source>
        <dbReference type="ARBA" id="ARBA00000085"/>
    </source>
</evidence>
<protein>
    <recommendedName>
        <fullName evidence="2">histidine kinase</fullName>
        <ecNumber evidence="2">2.7.13.3</ecNumber>
    </recommendedName>
</protein>
<dbReference type="Proteomes" id="UP000019486">
    <property type="component" value="Unassembled WGS sequence"/>
</dbReference>
<accession>W9GTG1</accession>
<dbReference type="SUPFAM" id="SSF55874">
    <property type="entry name" value="ATPase domain of HSP90 chaperone/DNA topoisomerase II/histidine kinase"/>
    <property type="match status" value="1"/>
</dbReference>
<name>W9GTG1_9PROT</name>
<keyword evidence="5" id="KW-0547">Nucleotide-binding</keyword>
<dbReference type="InterPro" id="IPR004358">
    <property type="entry name" value="Sig_transdc_His_kin-like_C"/>
</dbReference>
<dbReference type="RefSeq" id="WP_037462199.1">
    <property type="nucleotide sequence ID" value="NZ_AVFL01000078.1"/>
</dbReference>
<dbReference type="GO" id="GO:0005524">
    <property type="term" value="F:ATP binding"/>
    <property type="evidence" value="ECO:0007669"/>
    <property type="project" value="UniProtKB-KW"/>
</dbReference>
<evidence type="ECO:0000259" key="8">
    <source>
        <dbReference type="PROSITE" id="PS50109"/>
    </source>
</evidence>
<keyword evidence="7" id="KW-0067">ATP-binding</keyword>
<sequence>MAARSNDDLEMALAEAIHRARNDLQAVAAMLGLQAHAATDPAVAGALRAAEERVLALINLNVRLDAKARGVMSTIDSRAFLEGLAEYIQSMHFGDRPFTLAIDTESHRIPSHEAKTLGLILNELVVNALKYAFPDGRAGTVTLAFHCRDGECEMSVWDDGVGLDPAAPAQGTGLGQRMVRTLVSQLGGRLDVGPRQEGGTHCAIRWTPA</sequence>
<evidence type="ECO:0000256" key="3">
    <source>
        <dbReference type="ARBA" id="ARBA00022553"/>
    </source>
</evidence>
<dbReference type="Gene3D" id="3.30.565.10">
    <property type="entry name" value="Histidine kinase-like ATPase, C-terminal domain"/>
    <property type="match status" value="1"/>
</dbReference>
<evidence type="ECO:0000256" key="5">
    <source>
        <dbReference type="ARBA" id="ARBA00022741"/>
    </source>
</evidence>
<dbReference type="InterPro" id="IPR036890">
    <property type="entry name" value="HATPase_C_sf"/>
</dbReference>
<evidence type="ECO:0000256" key="4">
    <source>
        <dbReference type="ARBA" id="ARBA00022679"/>
    </source>
</evidence>
<dbReference type="InterPro" id="IPR003594">
    <property type="entry name" value="HATPase_dom"/>
</dbReference>
<evidence type="ECO:0000256" key="2">
    <source>
        <dbReference type="ARBA" id="ARBA00012438"/>
    </source>
</evidence>
<keyword evidence="6" id="KW-0418">Kinase</keyword>
<dbReference type="Pfam" id="PF02518">
    <property type="entry name" value="HATPase_c"/>
    <property type="match status" value="1"/>
</dbReference>
<dbReference type="STRING" id="1385369.N825_37405"/>
<keyword evidence="4" id="KW-0808">Transferase</keyword>
<dbReference type="InterPro" id="IPR011495">
    <property type="entry name" value="Sig_transdc_His_kin_sub2_dim/P"/>
</dbReference>
<dbReference type="InterPro" id="IPR005467">
    <property type="entry name" value="His_kinase_dom"/>
</dbReference>
<evidence type="ECO:0000256" key="7">
    <source>
        <dbReference type="ARBA" id="ARBA00022840"/>
    </source>
</evidence>
<reference evidence="9 10" key="1">
    <citation type="submission" date="2013-08" db="EMBL/GenBank/DDBJ databases">
        <title>The genome sequence of Skermanella stibiiresistens.</title>
        <authorList>
            <person name="Zhu W."/>
            <person name="Wang G."/>
        </authorList>
    </citation>
    <scope>NUCLEOTIDE SEQUENCE [LARGE SCALE GENOMIC DNA]</scope>
    <source>
        <strain evidence="9 10">SB22</strain>
    </source>
</reference>
<dbReference type="PROSITE" id="PS50109">
    <property type="entry name" value="HIS_KIN"/>
    <property type="match status" value="1"/>
</dbReference>
<dbReference type="PANTHER" id="PTHR41523:SF8">
    <property type="entry name" value="ETHYLENE RESPONSE SENSOR PROTEIN"/>
    <property type="match status" value="1"/>
</dbReference>
<evidence type="ECO:0000256" key="6">
    <source>
        <dbReference type="ARBA" id="ARBA00022777"/>
    </source>
</evidence>
<dbReference type="SMART" id="SM00387">
    <property type="entry name" value="HATPase_c"/>
    <property type="match status" value="1"/>
</dbReference>
<dbReference type="Pfam" id="PF07568">
    <property type="entry name" value="HisKA_2"/>
    <property type="match status" value="1"/>
</dbReference>
<dbReference type="GO" id="GO:0004673">
    <property type="term" value="F:protein histidine kinase activity"/>
    <property type="evidence" value="ECO:0007669"/>
    <property type="project" value="UniProtKB-EC"/>
</dbReference>
<keyword evidence="10" id="KW-1185">Reference proteome</keyword>
<organism evidence="9 10">
    <name type="scientific">Skermanella stibiiresistens SB22</name>
    <dbReference type="NCBI Taxonomy" id="1385369"/>
    <lineage>
        <taxon>Bacteria</taxon>
        <taxon>Pseudomonadati</taxon>
        <taxon>Pseudomonadota</taxon>
        <taxon>Alphaproteobacteria</taxon>
        <taxon>Rhodospirillales</taxon>
        <taxon>Azospirillaceae</taxon>
        <taxon>Skermanella</taxon>
    </lineage>
</organism>
<dbReference type="OrthoDB" id="9767435at2"/>
<proteinExistence type="predicted"/>
<keyword evidence="3" id="KW-0597">Phosphoprotein</keyword>
<evidence type="ECO:0000313" key="9">
    <source>
        <dbReference type="EMBL" id="EWY35712.1"/>
    </source>
</evidence>